<proteinExistence type="predicted"/>
<gene>
    <name evidence="1" type="ORF">Aud_002308</name>
</gene>
<comment type="caution">
    <text evidence="1">The sequence shown here is derived from an EMBL/GenBank/DDBJ whole genome shotgun (WGS) entry which is preliminary data.</text>
</comment>
<dbReference type="EMBL" id="BBXM02000011">
    <property type="protein sequence ID" value="GIC94976.1"/>
    <property type="molecule type" value="Genomic_DNA"/>
</dbReference>
<reference evidence="1" key="1">
    <citation type="journal article" date="2015" name="Genome Announc.">
        <title>Draft Genome Sequence of the Pathogenic Filamentous Fungus Aspergillus udagawae Strain IFM 46973T.</title>
        <authorList>
            <person name="Kusuya Y."/>
            <person name="Takahashi-Nakaguchi A."/>
            <person name="Takahashi H."/>
            <person name="Yaguchi T."/>
        </authorList>
    </citation>
    <scope>NUCLEOTIDE SEQUENCE</scope>
    <source>
        <strain evidence="1">IFM 46973</strain>
    </source>
</reference>
<organism evidence="1 2">
    <name type="scientific">Aspergillus udagawae</name>
    <dbReference type="NCBI Taxonomy" id="91492"/>
    <lineage>
        <taxon>Eukaryota</taxon>
        <taxon>Fungi</taxon>
        <taxon>Dikarya</taxon>
        <taxon>Ascomycota</taxon>
        <taxon>Pezizomycotina</taxon>
        <taxon>Eurotiomycetes</taxon>
        <taxon>Eurotiomycetidae</taxon>
        <taxon>Eurotiales</taxon>
        <taxon>Aspergillaceae</taxon>
        <taxon>Aspergillus</taxon>
        <taxon>Aspergillus subgen. Fumigati</taxon>
    </lineage>
</organism>
<reference evidence="1" key="2">
    <citation type="submission" date="2021-01" db="EMBL/GenBank/DDBJ databases">
        <title>Pan-genome distribution and transcriptional activeness of fungal secondary metabolism genes in Aspergillus section Fumigati.</title>
        <authorList>
            <person name="Takahashi H."/>
            <person name="Umemura M."/>
            <person name="Ninomiya A."/>
            <person name="Kusuya Y."/>
            <person name="Urayama S."/>
            <person name="Shimizu M."/>
            <person name="Watanabe A."/>
            <person name="Kamei K."/>
            <person name="Yaguchi T."/>
            <person name="Hagiwara D."/>
        </authorList>
    </citation>
    <scope>NUCLEOTIDE SEQUENCE</scope>
    <source>
        <strain evidence="1">IFM 46973</strain>
    </source>
</reference>
<name>A0A8E0V5G1_9EURO</name>
<dbReference type="GeneID" id="66989784"/>
<dbReference type="AlphaFoldDB" id="A0A8E0V5G1"/>
<protein>
    <submittedName>
        <fullName evidence="1">Uncharacterized protein</fullName>
    </submittedName>
</protein>
<dbReference type="Proteomes" id="UP000036893">
    <property type="component" value="Unassembled WGS sequence"/>
</dbReference>
<evidence type="ECO:0000313" key="1">
    <source>
        <dbReference type="EMBL" id="GIC94976.1"/>
    </source>
</evidence>
<evidence type="ECO:0000313" key="2">
    <source>
        <dbReference type="Proteomes" id="UP000036893"/>
    </source>
</evidence>
<accession>A0A8E0V5G1</accession>
<dbReference type="RefSeq" id="XP_043152242.1">
    <property type="nucleotide sequence ID" value="XM_043296307.1"/>
</dbReference>
<sequence>MVRRRRRATLGENIECDMERMRSQPHWVPQQKAISGPHAVIFDHLRPPPQLNVDMDEALSLPWVNLASWNDLLVMIKDEPKHVSNISCRLVNEGLRMVVTAYPYIPLFLDTIENIDADNPGSAVAIVP</sequence>